<reference evidence="5" key="1">
    <citation type="submission" date="2019-04" db="EMBL/GenBank/DDBJ databases">
        <title>Nocardioides xinjiangensis sp. nov.</title>
        <authorList>
            <person name="Liu S."/>
        </authorList>
    </citation>
    <scope>NUCLEOTIDE SEQUENCE [LARGE SCALE GENOMIC DNA]</scope>
    <source>
        <strain evidence="5">18</strain>
    </source>
</reference>
<dbReference type="GO" id="GO:0030247">
    <property type="term" value="F:polysaccharide binding"/>
    <property type="evidence" value="ECO:0007669"/>
    <property type="project" value="UniProtKB-UniRule"/>
</dbReference>
<dbReference type="Pfam" id="PF00553">
    <property type="entry name" value="CBM_2"/>
    <property type="match status" value="1"/>
</dbReference>
<dbReference type="PANTHER" id="PTHR30383:SF2">
    <property type="entry name" value="CELLULOSE-BINDING PROTEIN"/>
    <property type="match status" value="1"/>
</dbReference>
<organism evidence="4 5">
    <name type="scientific">Glycomyces buryatensis</name>
    <dbReference type="NCBI Taxonomy" id="2570927"/>
    <lineage>
        <taxon>Bacteria</taxon>
        <taxon>Bacillati</taxon>
        <taxon>Actinomycetota</taxon>
        <taxon>Actinomycetes</taxon>
        <taxon>Glycomycetales</taxon>
        <taxon>Glycomycetaceae</taxon>
        <taxon>Glycomyces</taxon>
    </lineage>
</organism>
<dbReference type="Gene3D" id="3.40.50.1110">
    <property type="entry name" value="SGNH hydrolase"/>
    <property type="match status" value="1"/>
</dbReference>
<comment type="caution">
    <text evidence="4">The sequence shown here is derived from an EMBL/GenBank/DDBJ whole genome shotgun (WGS) entry which is preliminary data.</text>
</comment>
<dbReference type="SUPFAM" id="SSF49384">
    <property type="entry name" value="Carbohydrate-binding domain"/>
    <property type="match status" value="1"/>
</dbReference>
<feature type="signal peptide" evidence="2">
    <location>
        <begin position="1"/>
        <end position="35"/>
    </location>
</feature>
<dbReference type="GO" id="GO:0005975">
    <property type="term" value="P:carbohydrate metabolic process"/>
    <property type="evidence" value="ECO:0007669"/>
    <property type="project" value="InterPro"/>
</dbReference>
<evidence type="ECO:0000259" key="3">
    <source>
        <dbReference type="PROSITE" id="PS51173"/>
    </source>
</evidence>
<dbReference type="Gene3D" id="2.60.40.290">
    <property type="match status" value="1"/>
</dbReference>
<evidence type="ECO:0000256" key="1">
    <source>
        <dbReference type="SAM" id="MobiDB-lite"/>
    </source>
</evidence>
<dbReference type="InterPro" id="IPR051532">
    <property type="entry name" value="Ester_Hydrolysis_Enzymes"/>
</dbReference>
<dbReference type="EMBL" id="STGY01000057">
    <property type="protein sequence ID" value="THV40179.1"/>
    <property type="molecule type" value="Genomic_DNA"/>
</dbReference>
<dbReference type="PROSITE" id="PS51318">
    <property type="entry name" value="TAT"/>
    <property type="match status" value="1"/>
</dbReference>
<dbReference type="CDD" id="cd01833">
    <property type="entry name" value="XynB_like"/>
    <property type="match status" value="1"/>
</dbReference>
<feature type="chain" id="PRO_5020275210" evidence="2">
    <location>
        <begin position="36"/>
        <end position="368"/>
    </location>
</feature>
<evidence type="ECO:0000256" key="2">
    <source>
        <dbReference type="SAM" id="SignalP"/>
    </source>
</evidence>
<feature type="region of interest" description="Disordered" evidence="1">
    <location>
        <begin position="135"/>
        <end position="163"/>
    </location>
</feature>
<dbReference type="SUPFAM" id="SSF52266">
    <property type="entry name" value="SGNH hydrolase"/>
    <property type="match status" value="1"/>
</dbReference>
<gene>
    <name evidence="4" type="ORF">FAB82_15905</name>
</gene>
<dbReference type="InterPro" id="IPR013830">
    <property type="entry name" value="SGNH_hydro"/>
</dbReference>
<name>A0A4S8QFS7_9ACTN</name>
<dbReference type="GO" id="GO:0004553">
    <property type="term" value="F:hydrolase activity, hydrolyzing O-glycosyl compounds"/>
    <property type="evidence" value="ECO:0007669"/>
    <property type="project" value="InterPro"/>
</dbReference>
<sequence>MQITRRRGRLAIAGAAVVALAASTATILSAGQAFAEEGCQVDYIIGNEWSGGFQANVAITADEPIDGWEISWDFGADTTVSSAWNVDWDQSGSTFTGADVGWNAGISSGQSREVFGFIGSGSTDEPTNITVNGDLCEGQVDQTDPPTDPTDPPTDEPTDPPAEAVSIMPLGDSITGSPGCWRGNLWDLLTQAGHEVDFVGSLSQACNPAGSDPDHEGHGGFQVTQSVANGDVRSWLEQNTPDVLMMHFATNDVWSNIPPAQILDAYTTLVADLRELNPDAIILVAQIIPLEPDPSGGCTDCPQRAIDFNAEIPAWAAEQTTEESPITVVDQHTGWVPADDTYDGVHPDEDGYVKMAANWFEALDPILS</sequence>
<dbReference type="SMART" id="SM00637">
    <property type="entry name" value="CBD_II"/>
    <property type="match status" value="1"/>
</dbReference>
<dbReference type="PANTHER" id="PTHR30383">
    <property type="entry name" value="THIOESTERASE 1/PROTEASE 1/LYSOPHOSPHOLIPASE L1"/>
    <property type="match status" value="1"/>
</dbReference>
<dbReference type="RefSeq" id="WP_136535524.1">
    <property type="nucleotide sequence ID" value="NZ_STGY01000057.1"/>
</dbReference>
<dbReference type="PROSITE" id="PS51173">
    <property type="entry name" value="CBM2"/>
    <property type="match status" value="1"/>
</dbReference>
<dbReference type="InterPro" id="IPR008965">
    <property type="entry name" value="CBM2/CBM3_carb-bd_dom_sf"/>
</dbReference>
<feature type="domain" description="CBM2" evidence="3">
    <location>
        <begin position="32"/>
        <end position="139"/>
    </location>
</feature>
<evidence type="ECO:0000313" key="5">
    <source>
        <dbReference type="Proteomes" id="UP000308760"/>
    </source>
</evidence>
<accession>A0A4S8QFS7</accession>
<reference evidence="4 5" key="2">
    <citation type="submission" date="2019-05" db="EMBL/GenBank/DDBJ databases">
        <title>Glycomyces buryatensis sp. nov.</title>
        <authorList>
            <person name="Nikitina E."/>
        </authorList>
    </citation>
    <scope>NUCLEOTIDE SEQUENCE [LARGE SCALE GENOMIC DNA]</scope>
    <source>
        <strain evidence="4 5">18</strain>
    </source>
</reference>
<dbReference type="InterPro" id="IPR012291">
    <property type="entry name" value="CBM2_carb-bd_dom_sf"/>
</dbReference>
<proteinExistence type="predicted"/>
<dbReference type="Proteomes" id="UP000308760">
    <property type="component" value="Unassembled WGS sequence"/>
</dbReference>
<keyword evidence="5" id="KW-1185">Reference proteome</keyword>
<dbReference type="GO" id="GO:0004622">
    <property type="term" value="F:phosphatidylcholine lysophospholipase activity"/>
    <property type="evidence" value="ECO:0007669"/>
    <property type="project" value="TreeGrafter"/>
</dbReference>
<dbReference type="InterPro" id="IPR001919">
    <property type="entry name" value="CBD2"/>
</dbReference>
<dbReference type="InterPro" id="IPR006311">
    <property type="entry name" value="TAT_signal"/>
</dbReference>
<keyword evidence="2" id="KW-0732">Signal</keyword>
<dbReference type="OrthoDB" id="468550at2"/>
<dbReference type="Pfam" id="PF13472">
    <property type="entry name" value="Lipase_GDSL_2"/>
    <property type="match status" value="1"/>
</dbReference>
<protein>
    <submittedName>
        <fullName evidence="4">Cellulose-binding protein</fullName>
    </submittedName>
</protein>
<evidence type="ECO:0000313" key="4">
    <source>
        <dbReference type="EMBL" id="THV40179.1"/>
    </source>
</evidence>
<dbReference type="InterPro" id="IPR036514">
    <property type="entry name" value="SGNH_hydro_sf"/>
</dbReference>
<dbReference type="AlphaFoldDB" id="A0A4S8QFS7"/>